<protein>
    <submittedName>
        <fullName evidence="3">Uncharacterized protein</fullName>
    </submittedName>
</protein>
<evidence type="ECO:0000313" key="4">
    <source>
        <dbReference type="Proteomes" id="UP000474640"/>
    </source>
</evidence>
<keyword evidence="2" id="KW-0812">Transmembrane</keyword>
<reference evidence="3 4" key="1">
    <citation type="submission" date="2020-01" db="EMBL/GenBank/DDBJ databases">
        <authorList>
            <person name="Palmer J.M."/>
        </authorList>
    </citation>
    <scope>NUCLEOTIDE SEQUENCE [LARGE SCALE GENOMIC DNA]</scope>
    <source>
        <strain evidence="3 4">TWF970</strain>
    </source>
</reference>
<sequence>MKIEKEVAVGRGRNISHSDFESSKARRRRWPRVAYKALGGTWFKAYQEHKAQDKEDPSEIYASEDEYGYDFENGRVKKSPYDRGSGRDQEGEPENEHGSNFDQIYPANQIRLPEVVGQIDGSAEKQYSQIRLVDPKRKSSDSGDIESVYPLAPAHQSYIESPSSPPKFGLPFQISPTRPKDMPPRKFYPASQLAFLLSLTREEFKIIQEVAQTVFEANPILLDIHWGTLSNNQGVRDGVSASIRANLPYHILHKLMYQRSDKAGYLVYRLFCTQKAIIKANLGRANNLTQNYLSSMESSDHQDDIEDQETKFHIQPPPMVEPRLCNTNSNLLGSDGNLHRRRNSDSKANILFHKPHGLTRWSFGGISNLFWPGDNEIGVAYGFVSPDGSSTISDESEDRELNVYEHVGDEIFINIICFTQGCMVFVCLAALIGFCVSYNIALVDE</sequence>
<feature type="compositionally biased region" description="Acidic residues" evidence="1">
    <location>
        <begin position="58"/>
        <end position="69"/>
    </location>
</feature>
<feature type="transmembrane region" description="Helical" evidence="2">
    <location>
        <begin position="423"/>
        <end position="443"/>
    </location>
</feature>
<name>A0A7C8VFX9_ORBOL</name>
<dbReference type="OrthoDB" id="5301883at2759"/>
<keyword evidence="2" id="KW-1133">Transmembrane helix</keyword>
<organism evidence="3 4">
    <name type="scientific">Orbilia oligospora</name>
    <name type="common">Nematode-trapping fungus</name>
    <name type="synonym">Arthrobotrys oligospora</name>
    <dbReference type="NCBI Taxonomy" id="2813651"/>
    <lineage>
        <taxon>Eukaryota</taxon>
        <taxon>Fungi</taxon>
        <taxon>Dikarya</taxon>
        <taxon>Ascomycota</taxon>
        <taxon>Pezizomycotina</taxon>
        <taxon>Orbiliomycetes</taxon>
        <taxon>Orbiliales</taxon>
        <taxon>Orbiliaceae</taxon>
        <taxon>Orbilia</taxon>
    </lineage>
</organism>
<feature type="region of interest" description="Disordered" evidence="1">
    <location>
        <begin position="48"/>
        <end position="103"/>
    </location>
</feature>
<dbReference type="AlphaFoldDB" id="A0A7C8VFX9"/>
<dbReference type="EMBL" id="JAABOJ010000002">
    <property type="protein sequence ID" value="KAF3289318.1"/>
    <property type="molecule type" value="Genomic_DNA"/>
</dbReference>
<feature type="compositionally biased region" description="Basic and acidic residues" evidence="1">
    <location>
        <begin position="72"/>
        <end position="99"/>
    </location>
</feature>
<evidence type="ECO:0000313" key="3">
    <source>
        <dbReference type="EMBL" id="KAF3289318.1"/>
    </source>
</evidence>
<evidence type="ECO:0000256" key="1">
    <source>
        <dbReference type="SAM" id="MobiDB-lite"/>
    </source>
</evidence>
<evidence type="ECO:0000256" key="2">
    <source>
        <dbReference type="SAM" id="Phobius"/>
    </source>
</evidence>
<gene>
    <name evidence="3" type="ORF">TWF970_003098</name>
</gene>
<keyword evidence="2" id="KW-0472">Membrane</keyword>
<comment type="caution">
    <text evidence="3">The sequence shown here is derived from an EMBL/GenBank/DDBJ whole genome shotgun (WGS) entry which is preliminary data.</text>
</comment>
<accession>A0A7C8VFX9</accession>
<proteinExistence type="predicted"/>
<feature type="compositionally biased region" description="Basic and acidic residues" evidence="1">
    <location>
        <begin position="48"/>
        <end position="57"/>
    </location>
</feature>
<dbReference type="Proteomes" id="UP000474640">
    <property type="component" value="Unassembled WGS sequence"/>
</dbReference>
<feature type="region of interest" description="Disordered" evidence="1">
    <location>
        <begin position="1"/>
        <end position="27"/>
    </location>
</feature>